<dbReference type="InterPro" id="IPR051710">
    <property type="entry name" value="Phosphatase_SH3-domain"/>
</dbReference>
<protein>
    <recommendedName>
        <fullName evidence="4">Transcription factor tau 55 kDa subunit</fullName>
    </recommendedName>
</protein>
<dbReference type="SUPFAM" id="SSF53254">
    <property type="entry name" value="Phosphoglycerate mutase-like"/>
    <property type="match status" value="1"/>
</dbReference>
<evidence type="ECO:0000313" key="2">
    <source>
        <dbReference type="EMBL" id="KPM43526.1"/>
    </source>
</evidence>
<dbReference type="Proteomes" id="UP000050424">
    <property type="component" value="Unassembled WGS sequence"/>
</dbReference>
<dbReference type="AlphaFoldDB" id="A0A0P7BD66"/>
<evidence type="ECO:0008006" key="4">
    <source>
        <dbReference type="Google" id="ProtNLM"/>
    </source>
</evidence>
<evidence type="ECO:0000256" key="1">
    <source>
        <dbReference type="SAM" id="MobiDB-lite"/>
    </source>
</evidence>
<dbReference type="PANTHER" id="PTHR16469">
    <property type="entry name" value="UBIQUITIN-ASSOCIATED AND SH3 DOMAIN-CONTAINING BA-RELATED"/>
    <property type="match status" value="1"/>
</dbReference>
<dbReference type="Gene3D" id="3.40.50.1240">
    <property type="entry name" value="Phosphoglycerate mutase-like"/>
    <property type="match status" value="1"/>
</dbReference>
<dbReference type="InterPro" id="IPR013078">
    <property type="entry name" value="His_Pase_superF_clade-1"/>
</dbReference>
<comment type="caution">
    <text evidence="2">The sequence shown here is derived from an EMBL/GenBank/DDBJ whole genome shotgun (WGS) entry which is preliminary data.</text>
</comment>
<evidence type="ECO:0000313" key="3">
    <source>
        <dbReference type="Proteomes" id="UP000050424"/>
    </source>
</evidence>
<accession>A0A0P7BD66</accession>
<organism evidence="2 3">
    <name type="scientific">Neonectria ditissima</name>
    <dbReference type="NCBI Taxonomy" id="78410"/>
    <lineage>
        <taxon>Eukaryota</taxon>
        <taxon>Fungi</taxon>
        <taxon>Dikarya</taxon>
        <taxon>Ascomycota</taxon>
        <taxon>Pezizomycotina</taxon>
        <taxon>Sordariomycetes</taxon>
        <taxon>Hypocreomycetidae</taxon>
        <taxon>Hypocreales</taxon>
        <taxon>Nectriaceae</taxon>
        <taxon>Neonectria</taxon>
    </lineage>
</organism>
<dbReference type="PANTHER" id="PTHR16469:SF51">
    <property type="entry name" value="TRANSCRIPTION FACTOR TAU 55 KDA SUBUNIT"/>
    <property type="match status" value="1"/>
</dbReference>
<feature type="region of interest" description="Disordered" evidence="1">
    <location>
        <begin position="335"/>
        <end position="365"/>
    </location>
</feature>
<dbReference type="InterPro" id="IPR029033">
    <property type="entry name" value="His_PPase_superfam"/>
</dbReference>
<dbReference type="Pfam" id="PF00300">
    <property type="entry name" value="His_Phos_1"/>
    <property type="match status" value="1"/>
</dbReference>
<dbReference type="CDD" id="cd07067">
    <property type="entry name" value="HP_PGM_like"/>
    <property type="match status" value="1"/>
</dbReference>
<name>A0A0P7BD66_9HYPO</name>
<keyword evidence="3" id="KW-1185">Reference proteome</keyword>
<reference evidence="2 3" key="1">
    <citation type="submission" date="2015-09" db="EMBL/GenBank/DDBJ databases">
        <title>Draft genome of a European isolate of the apple canker pathogen Neonectria ditissima.</title>
        <authorList>
            <person name="Gomez-Cortecero A."/>
            <person name="Harrison R.J."/>
            <person name="Armitage A.D."/>
        </authorList>
    </citation>
    <scope>NUCLEOTIDE SEQUENCE [LARGE SCALE GENOMIC DNA]</scope>
    <source>
        <strain evidence="2 3">R09/05</strain>
    </source>
</reference>
<dbReference type="STRING" id="78410.A0A0P7BD66"/>
<sequence>MTAESRNSEPRILVTGRAPHVWAVVPSVGGAVLNVARDRDFALHSRDPEVHQDRSCIASHRTAPRRTASHRIASWPLLDLLPSTDHNRITSQPETPPMLFNLPALTAHLEKSKKCLSRSSTLPAMAVDPSTGIYSASIPSPTGIPADPALTSHGVKQAREMGSHLATLDPPIDVVYSSPYYRCLQTITPFVELKRQQLESELGDSEATAVTIRPEYGLCEFFGAAPFDHPIPASPEKLKAIFPAYDDAYISALAPSRKGEGIDDLYRRVAGAVQSIISRCDSEGRRAVVLCTHAAVVIALGRVLTGRIPDSVDTDDFGAFTCGLSVYRRKHTGKSADQLRSRPGYIDDPDKQGTADGSGVSATEPGDMGKWDCELNSDCSFLSSGAERGWYVEIPI</sequence>
<gene>
    <name evidence="2" type="ORF">AK830_g3035</name>
</gene>
<dbReference type="OrthoDB" id="414418at2759"/>
<dbReference type="EMBL" id="LKCW01000032">
    <property type="protein sequence ID" value="KPM43526.1"/>
    <property type="molecule type" value="Genomic_DNA"/>
</dbReference>
<proteinExistence type="predicted"/>